<dbReference type="EMBL" id="AP014568">
    <property type="protein sequence ID" value="BAO80342.1"/>
    <property type="molecule type" value="Genomic_DNA"/>
</dbReference>
<comment type="similarity">
    <text evidence="4">Belongs to the FlgA family.</text>
</comment>
<dbReference type="Pfam" id="PF13144">
    <property type="entry name" value="ChapFlgA"/>
    <property type="match status" value="1"/>
</dbReference>
<sequence>MLGLAASGFSAAGSVSGPAQWSQQTEQWINQQLLAQLDPSLPLRPEVEVGRFDSRLRLAPCQRVEPFLPAGTRLWGRTRIGLRCTQGPVAWSVFLPIQVRVWGPSWALRQPVAAGTPLRPEDVEPIESDWAASTALPLTQSAQWLGLAASQTLQPGQVLRPGMVRAPQVFASGTQVRLAMQGPGFSLYAAGTALQHGILGQTVRVRLPNRKVVSGVVRDGQTVEVRM</sequence>
<dbReference type="PANTHER" id="PTHR36307:SF1">
    <property type="entry name" value="FLAGELLA BASAL BODY P-RING FORMATION PROTEIN FLGA"/>
    <property type="match status" value="1"/>
</dbReference>
<keyword evidence="6" id="KW-0966">Cell projection</keyword>
<dbReference type="Gene3D" id="3.90.1210.10">
    <property type="entry name" value="Antifreeze-like/N-acetylneuraminic acid synthase C-terminal domain"/>
    <property type="match status" value="1"/>
</dbReference>
<evidence type="ECO:0000313" key="6">
    <source>
        <dbReference type="EMBL" id="BAO80342.1"/>
    </source>
</evidence>
<dbReference type="KEGG" id="cbaa:SRAA_0488"/>
<gene>
    <name evidence="6" type="ORF">SRAA_0488</name>
</gene>
<accession>A0A060NH42</accession>
<organism evidence="6 7">
    <name type="scientific">Serpentinimonas raichei</name>
    <dbReference type="NCBI Taxonomy" id="1458425"/>
    <lineage>
        <taxon>Bacteria</taxon>
        <taxon>Pseudomonadati</taxon>
        <taxon>Pseudomonadota</taxon>
        <taxon>Betaproteobacteria</taxon>
        <taxon>Burkholderiales</taxon>
        <taxon>Comamonadaceae</taxon>
        <taxon>Serpentinimonas</taxon>
    </lineage>
</organism>
<keyword evidence="3 4" id="KW-0574">Periplasm</keyword>
<dbReference type="GO" id="GO:0042597">
    <property type="term" value="C:periplasmic space"/>
    <property type="evidence" value="ECO:0007669"/>
    <property type="project" value="UniProtKB-SubCell"/>
</dbReference>
<dbReference type="CDD" id="cd11614">
    <property type="entry name" value="SAF_CpaB_FlgA_like"/>
    <property type="match status" value="1"/>
</dbReference>
<evidence type="ECO:0000313" key="7">
    <source>
        <dbReference type="Proteomes" id="UP000067461"/>
    </source>
</evidence>
<dbReference type="InterPro" id="IPR039246">
    <property type="entry name" value="Flagellar_FlgA"/>
</dbReference>
<keyword evidence="7" id="KW-1185">Reference proteome</keyword>
<evidence type="ECO:0000256" key="2">
    <source>
        <dbReference type="ARBA" id="ARBA00022729"/>
    </source>
</evidence>
<dbReference type="STRING" id="1458425.SRAA_0488"/>
<evidence type="ECO:0000256" key="1">
    <source>
        <dbReference type="ARBA" id="ARBA00004418"/>
    </source>
</evidence>
<reference evidence="6 7" key="1">
    <citation type="journal article" date="2014" name="Nat. Commun.">
        <title>Physiological and genomic features of highly alkaliphilic hydrogen-utilizing Betaproteobacteria from a continental serpentinizing site.</title>
        <authorList>
            <person name="Suzuki S."/>
            <person name="Kuenen J.G."/>
            <person name="Schipper K."/>
            <person name="van der Velde S."/>
            <person name="Ishii S."/>
            <person name="Wu A."/>
            <person name="Sorokin D.Y."/>
            <person name="Tenney A."/>
            <person name="Meng X.Y."/>
            <person name="Morrill P.L."/>
            <person name="Kamagata Y."/>
            <person name="Muyzer G."/>
            <person name="Nealson K.H."/>
        </authorList>
    </citation>
    <scope>NUCLEOTIDE SEQUENCE [LARGE SCALE GENOMIC DNA]</scope>
    <source>
        <strain evidence="6 7">A1</strain>
    </source>
</reference>
<keyword evidence="4" id="KW-1005">Bacterial flagellum biogenesis</keyword>
<evidence type="ECO:0000259" key="5">
    <source>
        <dbReference type="SMART" id="SM00858"/>
    </source>
</evidence>
<dbReference type="HOGENOM" id="CLU_070510_2_1_4"/>
<comment type="subcellular location">
    <subcellularLocation>
        <location evidence="1 4">Periplasm</location>
    </subcellularLocation>
</comment>
<dbReference type="AlphaFoldDB" id="A0A060NH42"/>
<dbReference type="NCBIfam" id="TIGR03170">
    <property type="entry name" value="flgA_cterm"/>
    <property type="match status" value="1"/>
</dbReference>
<protein>
    <recommendedName>
        <fullName evidence="4">Flagella basal body P-ring formation protein FlgA</fullName>
    </recommendedName>
</protein>
<name>A0A060NH42_9BURK</name>
<feature type="domain" description="SAF" evidence="5">
    <location>
        <begin position="103"/>
        <end position="165"/>
    </location>
</feature>
<proteinExistence type="inferred from homology"/>
<dbReference type="Proteomes" id="UP000067461">
    <property type="component" value="Chromosome"/>
</dbReference>
<dbReference type="Pfam" id="PF17656">
    <property type="entry name" value="ChapFlgA_N"/>
    <property type="match status" value="1"/>
</dbReference>
<keyword evidence="2" id="KW-0732">Signal</keyword>
<keyword evidence="6" id="KW-0969">Cilium</keyword>
<keyword evidence="6" id="KW-0282">Flagellum</keyword>
<comment type="function">
    <text evidence="4">Involved in the assembly process of the P-ring formation. It may associate with FlgF on the rod constituting a structure essential for the P-ring assembly or may act as a modulator protein for the P-ring assembly.</text>
</comment>
<dbReference type="SMART" id="SM00858">
    <property type="entry name" value="SAF"/>
    <property type="match status" value="1"/>
</dbReference>
<dbReference type="InterPro" id="IPR017585">
    <property type="entry name" value="SAF_FlgA"/>
</dbReference>
<dbReference type="InterPro" id="IPR041231">
    <property type="entry name" value="FlgA_N"/>
</dbReference>
<dbReference type="PANTHER" id="PTHR36307">
    <property type="entry name" value="FLAGELLA BASAL BODY P-RING FORMATION PROTEIN FLGA"/>
    <property type="match status" value="1"/>
</dbReference>
<evidence type="ECO:0000256" key="3">
    <source>
        <dbReference type="ARBA" id="ARBA00022764"/>
    </source>
</evidence>
<dbReference type="Gene3D" id="2.30.30.760">
    <property type="match status" value="1"/>
</dbReference>
<dbReference type="GO" id="GO:0044780">
    <property type="term" value="P:bacterial-type flagellum assembly"/>
    <property type="evidence" value="ECO:0007669"/>
    <property type="project" value="InterPro"/>
</dbReference>
<evidence type="ECO:0000256" key="4">
    <source>
        <dbReference type="RuleBase" id="RU362063"/>
    </source>
</evidence>
<dbReference type="InterPro" id="IPR013974">
    <property type="entry name" value="SAF"/>
</dbReference>